<keyword evidence="1" id="KW-1133">Transmembrane helix</keyword>
<feature type="transmembrane region" description="Helical" evidence="1">
    <location>
        <begin position="12"/>
        <end position="32"/>
    </location>
</feature>
<keyword evidence="1" id="KW-0812">Transmembrane</keyword>
<evidence type="ECO:0000256" key="1">
    <source>
        <dbReference type="SAM" id="Phobius"/>
    </source>
</evidence>
<keyword evidence="1" id="KW-0472">Membrane</keyword>
<proteinExistence type="predicted"/>
<organism evidence="2 3">
    <name type="scientific">Agrobacterium bohemicum</name>
    <dbReference type="NCBI Taxonomy" id="2052828"/>
    <lineage>
        <taxon>Bacteria</taxon>
        <taxon>Pseudomonadati</taxon>
        <taxon>Pseudomonadota</taxon>
        <taxon>Alphaproteobacteria</taxon>
        <taxon>Hyphomicrobiales</taxon>
        <taxon>Rhizobiaceae</taxon>
        <taxon>Rhizobium/Agrobacterium group</taxon>
        <taxon>Agrobacterium</taxon>
    </lineage>
</organism>
<protein>
    <recommendedName>
        <fullName evidence="4">Holin</fullName>
    </recommendedName>
</protein>
<evidence type="ECO:0000313" key="3">
    <source>
        <dbReference type="Proteomes" id="UP000070498"/>
    </source>
</evidence>
<dbReference type="STRING" id="2052828.ATO67_21410"/>
<accession>A0A135P6L7</accession>
<reference evidence="2 3" key="1">
    <citation type="submission" date="2015-11" db="EMBL/GenBank/DDBJ databases">
        <title>Draft genome sequence of Agrobacterium sp. R89-1.</title>
        <authorList>
            <person name="Zahradnik J."/>
            <person name="Kyslikova E."/>
            <person name="Palyzova A."/>
            <person name="Kyslik P."/>
        </authorList>
    </citation>
    <scope>NUCLEOTIDE SEQUENCE [LARGE SCALE GENOMIC DNA]</scope>
    <source>
        <strain evidence="2 3">R89-1</strain>
    </source>
</reference>
<comment type="caution">
    <text evidence="2">The sequence shown here is derived from an EMBL/GenBank/DDBJ whole genome shotgun (WGS) entry which is preliminary data.</text>
</comment>
<evidence type="ECO:0000313" key="2">
    <source>
        <dbReference type="EMBL" id="KXG87085.1"/>
    </source>
</evidence>
<name>A0A135P6L7_9HYPH</name>
<gene>
    <name evidence="2" type="ORF">ATO67_21410</name>
</gene>
<sequence length="68" mass="7081">MDNMKAWYQSKTVWGALIAVLAPLLHVVGLNLPTGFEGELAEGLVTVAGGVGGLIALYGRLAATSEIR</sequence>
<dbReference type="EMBL" id="LNUW01000009">
    <property type="protein sequence ID" value="KXG87085.1"/>
    <property type="molecule type" value="Genomic_DNA"/>
</dbReference>
<keyword evidence="3" id="KW-1185">Reference proteome</keyword>
<feature type="transmembrane region" description="Helical" evidence="1">
    <location>
        <begin position="44"/>
        <end position="63"/>
    </location>
</feature>
<dbReference type="Proteomes" id="UP000070498">
    <property type="component" value="Unassembled WGS sequence"/>
</dbReference>
<dbReference type="RefSeq" id="WP_067653754.1">
    <property type="nucleotide sequence ID" value="NZ_KQ961038.1"/>
</dbReference>
<dbReference type="AlphaFoldDB" id="A0A135P6L7"/>
<evidence type="ECO:0008006" key="4">
    <source>
        <dbReference type="Google" id="ProtNLM"/>
    </source>
</evidence>